<evidence type="ECO:0000256" key="11">
    <source>
        <dbReference type="RuleBase" id="RU004253"/>
    </source>
</evidence>
<evidence type="ECO:0000256" key="1">
    <source>
        <dbReference type="ARBA" id="ARBA00005165"/>
    </source>
</evidence>
<comment type="function">
    <text evidence="9">Condenses 4-methyl-5-(beta-hydroxyethyl)thiazole monophosphate (THZ-P) and 2-methyl-4-amino-5-hydroxymethyl pyrimidine pyrophosphate (HMP-PP) to form thiamine monophosphate (TMP).</text>
</comment>
<keyword evidence="4 9" id="KW-0460">Magnesium</keyword>
<dbReference type="GO" id="GO:0009229">
    <property type="term" value="P:thiamine diphosphate biosynthetic process"/>
    <property type="evidence" value="ECO:0007669"/>
    <property type="project" value="UniProtKB-UniRule"/>
</dbReference>
<organism evidence="13 14">
    <name type="scientific">Ureibacillus chungkukjangi</name>
    <dbReference type="NCBI Taxonomy" id="1202712"/>
    <lineage>
        <taxon>Bacteria</taxon>
        <taxon>Bacillati</taxon>
        <taxon>Bacillota</taxon>
        <taxon>Bacilli</taxon>
        <taxon>Bacillales</taxon>
        <taxon>Caryophanaceae</taxon>
        <taxon>Ureibacillus</taxon>
    </lineage>
</organism>
<dbReference type="EC" id="2.5.1.3" evidence="9"/>
<evidence type="ECO:0000256" key="5">
    <source>
        <dbReference type="ARBA" id="ARBA00022977"/>
    </source>
</evidence>
<comment type="similarity">
    <text evidence="9 10">Belongs to the thiamine-phosphate synthase family.</text>
</comment>
<dbReference type="InterPro" id="IPR022998">
    <property type="entry name" value="ThiamineP_synth_TenI"/>
</dbReference>
<feature type="binding site" evidence="9">
    <location>
        <begin position="37"/>
        <end position="41"/>
    </location>
    <ligand>
        <name>4-amino-2-methyl-5-(diphosphooxymethyl)pyrimidine</name>
        <dbReference type="ChEBI" id="CHEBI:57841"/>
    </ligand>
</feature>
<dbReference type="SUPFAM" id="SSF51391">
    <property type="entry name" value="Thiamin phosphate synthase"/>
    <property type="match status" value="1"/>
</dbReference>
<comment type="catalytic activity">
    <reaction evidence="8 9 10">
        <text>2-[(2R,5Z)-2-carboxy-4-methylthiazol-5(2H)-ylidene]ethyl phosphate + 4-amino-2-methyl-5-(diphosphooxymethyl)pyrimidine + 2 H(+) = thiamine phosphate + CO2 + diphosphate</text>
        <dbReference type="Rhea" id="RHEA:47844"/>
        <dbReference type="ChEBI" id="CHEBI:15378"/>
        <dbReference type="ChEBI" id="CHEBI:16526"/>
        <dbReference type="ChEBI" id="CHEBI:33019"/>
        <dbReference type="ChEBI" id="CHEBI:37575"/>
        <dbReference type="ChEBI" id="CHEBI:57841"/>
        <dbReference type="ChEBI" id="CHEBI:62899"/>
        <dbReference type="EC" id="2.5.1.3"/>
    </reaction>
</comment>
<dbReference type="FunFam" id="3.20.20.70:FF:000096">
    <property type="entry name" value="Thiamine-phosphate synthase"/>
    <property type="match status" value="1"/>
</dbReference>
<feature type="binding site" evidence="9">
    <location>
        <position position="168"/>
    </location>
    <ligand>
        <name>2-[(2R,5Z)-2-carboxy-4-methylthiazol-5(2H)-ylidene]ethyl phosphate</name>
        <dbReference type="ChEBI" id="CHEBI:62899"/>
    </ligand>
</feature>
<dbReference type="Proteomes" id="UP000247416">
    <property type="component" value="Unassembled WGS sequence"/>
</dbReference>
<comment type="pathway">
    <text evidence="1 9 11">Cofactor biosynthesis; thiamine diphosphate biosynthesis; thiamine phosphate from 4-amino-2-methyl-5-diphosphomethylpyrimidine and 4-methyl-5-(2-phosphoethyl)-thiazole: step 1/1.</text>
</comment>
<evidence type="ECO:0000256" key="2">
    <source>
        <dbReference type="ARBA" id="ARBA00022679"/>
    </source>
</evidence>
<feature type="binding site" evidence="9">
    <location>
        <begin position="188"/>
        <end position="189"/>
    </location>
    <ligand>
        <name>2-[(2R,5Z)-2-carboxy-4-methylthiazol-5(2H)-ylidene]ethyl phosphate</name>
        <dbReference type="ChEBI" id="CHEBI:62899"/>
    </ligand>
</feature>
<protein>
    <recommendedName>
        <fullName evidence="9">Thiamine-phosphate synthase</fullName>
        <shortName evidence="9">TP synthase</shortName>
        <shortName evidence="9">TPS</shortName>
        <ecNumber evidence="9">2.5.1.3</ecNumber>
    </recommendedName>
    <alternativeName>
        <fullName evidence="9">Thiamine-phosphate pyrophosphorylase</fullName>
        <shortName evidence="9">TMP pyrophosphorylase</shortName>
        <shortName evidence="9">TMP-PPase</shortName>
    </alternativeName>
</protein>
<dbReference type="InterPro" id="IPR036206">
    <property type="entry name" value="ThiamineP_synth_sf"/>
</dbReference>
<feature type="binding site" evidence="9">
    <location>
        <position position="73"/>
    </location>
    <ligand>
        <name>Mg(2+)</name>
        <dbReference type="ChEBI" id="CHEBI:18420"/>
    </ligand>
</feature>
<keyword evidence="14" id="KW-1185">Reference proteome</keyword>
<feature type="binding site" evidence="9">
    <location>
        <position position="92"/>
    </location>
    <ligand>
        <name>Mg(2+)</name>
        <dbReference type="ChEBI" id="CHEBI:18420"/>
    </ligand>
</feature>
<dbReference type="Gene3D" id="3.20.20.70">
    <property type="entry name" value="Aldolase class I"/>
    <property type="match status" value="1"/>
</dbReference>
<evidence type="ECO:0000256" key="7">
    <source>
        <dbReference type="ARBA" id="ARBA00047851"/>
    </source>
</evidence>
<comment type="cofactor">
    <cofactor evidence="9">
        <name>Mg(2+)</name>
        <dbReference type="ChEBI" id="CHEBI:18420"/>
    </cofactor>
    <text evidence="9">Binds 1 Mg(2+) ion per subunit.</text>
</comment>
<keyword evidence="5 9" id="KW-0784">Thiamine biosynthesis</keyword>
<evidence type="ECO:0000256" key="9">
    <source>
        <dbReference type="HAMAP-Rule" id="MF_00097"/>
    </source>
</evidence>
<evidence type="ECO:0000259" key="12">
    <source>
        <dbReference type="Pfam" id="PF02581"/>
    </source>
</evidence>
<evidence type="ECO:0000313" key="14">
    <source>
        <dbReference type="Proteomes" id="UP000247416"/>
    </source>
</evidence>
<dbReference type="NCBIfam" id="TIGR00693">
    <property type="entry name" value="thiE"/>
    <property type="match status" value="1"/>
</dbReference>
<evidence type="ECO:0000256" key="8">
    <source>
        <dbReference type="ARBA" id="ARBA00047883"/>
    </source>
</evidence>
<dbReference type="InterPro" id="IPR034291">
    <property type="entry name" value="TMP_synthase"/>
</dbReference>
<comment type="catalytic activity">
    <reaction evidence="7 9 10">
        <text>2-(2-carboxy-4-methylthiazol-5-yl)ethyl phosphate + 4-amino-2-methyl-5-(diphosphooxymethyl)pyrimidine + 2 H(+) = thiamine phosphate + CO2 + diphosphate</text>
        <dbReference type="Rhea" id="RHEA:47848"/>
        <dbReference type="ChEBI" id="CHEBI:15378"/>
        <dbReference type="ChEBI" id="CHEBI:16526"/>
        <dbReference type="ChEBI" id="CHEBI:33019"/>
        <dbReference type="ChEBI" id="CHEBI:37575"/>
        <dbReference type="ChEBI" id="CHEBI:57841"/>
        <dbReference type="ChEBI" id="CHEBI:62890"/>
        <dbReference type="EC" id="2.5.1.3"/>
    </reaction>
</comment>
<sequence>MNPDVLNVYFIMGTVNCVEPPLDTLEQALQAGITCFQFREKGEGCLNGEAYETFARNCQKLCKDYGVPFIVNDDVELALKLDADGIHVGQDDLAITEFRARAENKIIGVSVHNEQEMELAVRSGADYVGIGPIYPTKSKKDAKPPAGLGFLKKVRSQYPSFPIVAIGGINEMNASEVRLAGADGISVISVICESSNVEGTIQKLRGARG</sequence>
<dbReference type="RefSeq" id="WP_107932357.1">
    <property type="nucleotide sequence ID" value="NZ_CP085009.1"/>
</dbReference>
<dbReference type="GO" id="GO:0000287">
    <property type="term" value="F:magnesium ion binding"/>
    <property type="evidence" value="ECO:0007669"/>
    <property type="project" value="UniProtKB-UniRule"/>
</dbReference>
<dbReference type="GO" id="GO:0005737">
    <property type="term" value="C:cytoplasm"/>
    <property type="evidence" value="ECO:0007669"/>
    <property type="project" value="TreeGrafter"/>
</dbReference>
<dbReference type="GO" id="GO:0004789">
    <property type="term" value="F:thiamine-phosphate diphosphorylase activity"/>
    <property type="evidence" value="ECO:0007669"/>
    <property type="project" value="UniProtKB-UniRule"/>
</dbReference>
<reference evidence="13 14" key="1">
    <citation type="submission" date="2018-06" db="EMBL/GenBank/DDBJ databases">
        <title>Genomic Encyclopedia of Archaeal and Bacterial Type Strains, Phase II (KMG-II): from individual species to whole genera.</title>
        <authorList>
            <person name="Goeker M."/>
        </authorList>
    </citation>
    <scope>NUCLEOTIDE SEQUENCE [LARGE SCALE GENOMIC DNA]</scope>
    <source>
        <strain evidence="13 14">KACC 16626</strain>
    </source>
</reference>
<dbReference type="Pfam" id="PF02581">
    <property type="entry name" value="TMP-TENI"/>
    <property type="match status" value="1"/>
</dbReference>
<comment type="catalytic activity">
    <reaction evidence="6 9 10">
        <text>4-methyl-5-(2-phosphooxyethyl)-thiazole + 4-amino-2-methyl-5-(diphosphooxymethyl)pyrimidine + H(+) = thiamine phosphate + diphosphate</text>
        <dbReference type="Rhea" id="RHEA:22328"/>
        <dbReference type="ChEBI" id="CHEBI:15378"/>
        <dbReference type="ChEBI" id="CHEBI:33019"/>
        <dbReference type="ChEBI" id="CHEBI:37575"/>
        <dbReference type="ChEBI" id="CHEBI:57841"/>
        <dbReference type="ChEBI" id="CHEBI:58296"/>
        <dbReference type="EC" id="2.5.1.3"/>
    </reaction>
</comment>
<dbReference type="OrthoDB" id="9812206at2"/>
<evidence type="ECO:0000256" key="4">
    <source>
        <dbReference type="ARBA" id="ARBA00022842"/>
    </source>
</evidence>
<keyword evidence="2 9" id="KW-0808">Transferase</keyword>
<feature type="binding site" evidence="9">
    <location>
        <position position="110"/>
    </location>
    <ligand>
        <name>4-amino-2-methyl-5-(diphosphooxymethyl)pyrimidine</name>
        <dbReference type="ChEBI" id="CHEBI:57841"/>
    </ligand>
</feature>
<dbReference type="AlphaFoldDB" id="A0A318TT76"/>
<dbReference type="CDD" id="cd00564">
    <property type="entry name" value="TMP_TenI"/>
    <property type="match status" value="1"/>
</dbReference>
<keyword evidence="3 9" id="KW-0479">Metal-binding</keyword>
<dbReference type="PANTHER" id="PTHR20857">
    <property type="entry name" value="THIAMINE-PHOSPHATE PYROPHOSPHORYLASE"/>
    <property type="match status" value="1"/>
</dbReference>
<dbReference type="HAMAP" id="MF_00097">
    <property type="entry name" value="TMP_synthase"/>
    <property type="match status" value="1"/>
</dbReference>
<evidence type="ECO:0000313" key="13">
    <source>
        <dbReference type="EMBL" id="PYF08046.1"/>
    </source>
</evidence>
<dbReference type="InterPro" id="IPR013785">
    <property type="entry name" value="Aldolase_TIM"/>
</dbReference>
<feature type="binding site" evidence="9">
    <location>
        <position position="72"/>
    </location>
    <ligand>
        <name>4-amino-2-methyl-5-(diphosphooxymethyl)pyrimidine</name>
        <dbReference type="ChEBI" id="CHEBI:57841"/>
    </ligand>
</feature>
<evidence type="ECO:0000256" key="3">
    <source>
        <dbReference type="ARBA" id="ARBA00022723"/>
    </source>
</evidence>
<dbReference type="GO" id="GO:0009228">
    <property type="term" value="P:thiamine biosynthetic process"/>
    <property type="evidence" value="ECO:0007669"/>
    <property type="project" value="UniProtKB-KW"/>
</dbReference>
<name>A0A318TT76_9BACL</name>
<gene>
    <name evidence="9" type="primary">thiE</name>
    <name evidence="13" type="ORF">BJ095_103217</name>
</gene>
<proteinExistence type="inferred from homology"/>
<evidence type="ECO:0000256" key="6">
    <source>
        <dbReference type="ARBA" id="ARBA00047334"/>
    </source>
</evidence>
<evidence type="ECO:0000256" key="10">
    <source>
        <dbReference type="RuleBase" id="RU003826"/>
    </source>
</evidence>
<feature type="domain" description="Thiamine phosphate synthase/TenI" evidence="12">
    <location>
        <begin position="8"/>
        <end position="191"/>
    </location>
</feature>
<dbReference type="EMBL" id="QJTJ01000003">
    <property type="protein sequence ID" value="PYF08046.1"/>
    <property type="molecule type" value="Genomic_DNA"/>
</dbReference>
<accession>A0A318TT76</accession>
<dbReference type="PANTHER" id="PTHR20857:SF15">
    <property type="entry name" value="THIAMINE-PHOSPHATE SYNTHASE"/>
    <property type="match status" value="1"/>
</dbReference>
<feature type="binding site" evidence="9">
    <location>
        <begin position="136"/>
        <end position="138"/>
    </location>
    <ligand>
        <name>2-[(2R,5Z)-2-carboxy-4-methylthiazol-5(2H)-ylidene]ethyl phosphate</name>
        <dbReference type="ChEBI" id="CHEBI:62899"/>
    </ligand>
</feature>
<comment type="caution">
    <text evidence="13">The sequence shown here is derived from an EMBL/GenBank/DDBJ whole genome shotgun (WGS) entry which is preliminary data.</text>
</comment>
<feature type="binding site" evidence="9">
    <location>
        <position position="139"/>
    </location>
    <ligand>
        <name>4-amino-2-methyl-5-(diphosphooxymethyl)pyrimidine</name>
        <dbReference type="ChEBI" id="CHEBI:57841"/>
    </ligand>
</feature>
<dbReference type="UniPathway" id="UPA00060">
    <property type="reaction ID" value="UER00141"/>
</dbReference>